<evidence type="ECO:0000256" key="1">
    <source>
        <dbReference type="ARBA" id="ARBA00023015"/>
    </source>
</evidence>
<keyword evidence="2 4" id="KW-0238">DNA-binding</keyword>
<evidence type="ECO:0000313" key="6">
    <source>
        <dbReference type="EMBL" id="RCK45916.1"/>
    </source>
</evidence>
<evidence type="ECO:0000313" key="9">
    <source>
        <dbReference type="Proteomes" id="UP000252266"/>
    </source>
</evidence>
<reference evidence="6 9" key="1">
    <citation type="submission" date="2014-07" db="EMBL/GenBank/DDBJ databases">
        <title>Draft genome sequence of Thalassospira xiamenensis IB13.</title>
        <authorList>
            <person name="Lai Q."/>
            <person name="Shao Z."/>
        </authorList>
    </citation>
    <scope>NUCLEOTIDE SEQUENCE [LARGE SCALE GENOMIC DNA]</scope>
    <source>
        <strain evidence="6 9">IB13</strain>
    </source>
</reference>
<gene>
    <name evidence="7" type="ORF">SAMN05428964_101843</name>
    <name evidence="6" type="ORF">TH44_20605</name>
</gene>
<evidence type="ECO:0000313" key="8">
    <source>
        <dbReference type="Proteomes" id="UP000219068"/>
    </source>
</evidence>
<dbReference type="Proteomes" id="UP000219068">
    <property type="component" value="Unassembled WGS sequence"/>
</dbReference>
<dbReference type="PROSITE" id="PS50977">
    <property type="entry name" value="HTH_TETR_2"/>
    <property type="match status" value="1"/>
</dbReference>
<dbReference type="InterPro" id="IPR050109">
    <property type="entry name" value="HTH-type_TetR-like_transc_reg"/>
</dbReference>
<dbReference type="Gene3D" id="1.10.357.10">
    <property type="entry name" value="Tetracycline Repressor, domain 2"/>
    <property type="match status" value="1"/>
</dbReference>
<dbReference type="EMBL" id="OBMM01000001">
    <property type="protein sequence ID" value="SOB93810.1"/>
    <property type="molecule type" value="Genomic_DNA"/>
</dbReference>
<accession>A0A154KSX9</accession>
<dbReference type="GO" id="GO:0003700">
    <property type="term" value="F:DNA-binding transcription factor activity"/>
    <property type="evidence" value="ECO:0007669"/>
    <property type="project" value="TreeGrafter"/>
</dbReference>
<dbReference type="InterPro" id="IPR041483">
    <property type="entry name" value="TetR_C_34"/>
</dbReference>
<dbReference type="AlphaFoldDB" id="A0A154KSX9"/>
<feature type="DNA-binding region" description="H-T-H motif" evidence="4">
    <location>
        <begin position="39"/>
        <end position="58"/>
    </location>
</feature>
<dbReference type="PRINTS" id="PR00455">
    <property type="entry name" value="HTHTETR"/>
</dbReference>
<feature type="domain" description="HTH tetR-type" evidence="5">
    <location>
        <begin position="16"/>
        <end position="76"/>
    </location>
</feature>
<dbReference type="InterPro" id="IPR001647">
    <property type="entry name" value="HTH_TetR"/>
</dbReference>
<evidence type="ECO:0000313" key="7">
    <source>
        <dbReference type="EMBL" id="SOB93810.1"/>
    </source>
</evidence>
<dbReference type="InterPro" id="IPR009057">
    <property type="entry name" value="Homeodomain-like_sf"/>
</dbReference>
<dbReference type="Pfam" id="PF00440">
    <property type="entry name" value="TetR_N"/>
    <property type="match status" value="1"/>
</dbReference>
<evidence type="ECO:0000256" key="4">
    <source>
        <dbReference type="PROSITE-ProRule" id="PRU00335"/>
    </source>
</evidence>
<evidence type="ECO:0000256" key="3">
    <source>
        <dbReference type="ARBA" id="ARBA00023163"/>
    </source>
</evidence>
<dbReference type="PANTHER" id="PTHR30055:SF234">
    <property type="entry name" value="HTH-TYPE TRANSCRIPTIONAL REGULATOR BETI"/>
    <property type="match status" value="1"/>
</dbReference>
<dbReference type="Pfam" id="PF17929">
    <property type="entry name" value="TetR_C_34"/>
    <property type="match status" value="1"/>
</dbReference>
<dbReference type="SUPFAM" id="SSF46689">
    <property type="entry name" value="Homeodomain-like"/>
    <property type="match status" value="1"/>
</dbReference>
<keyword evidence="1" id="KW-0805">Transcription regulation</keyword>
<reference evidence="7 8" key="2">
    <citation type="submission" date="2017-08" db="EMBL/GenBank/DDBJ databases">
        <authorList>
            <person name="de Groot N.N."/>
        </authorList>
    </citation>
    <scope>NUCLEOTIDE SEQUENCE [LARGE SCALE GENOMIC DNA]</scope>
    <source>
        <strain evidence="7 8">USBA 78</strain>
    </source>
</reference>
<name>A0A154KSX9_9PROT</name>
<dbReference type="PANTHER" id="PTHR30055">
    <property type="entry name" value="HTH-TYPE TRANSCRIPTIONAL REGULATOR RUTR"/>
    <property type="match status" value="1"/>
</dbReference>
<proteinExistence type="predicted"/>
<dbReference type="Proteomes" id="UP000252266">
    <property type="component" value="Unassembled WGS sequence"/>
</dbReference>
<dbReference type="RefSeq" id="WP_062960061.1">
    <property type="nucleotide sequence ID" value="NZ_JALLPZ010000001.1"/>
</dbReference>
<evidence type="ECO:0000256" key="2">
    <source>
        <dbReference type="ARBA" id="ARBA00023125"/>
    </source>
</evidence>
<dbReference type="EMBL" id="JPWJ01000013">
    <property type="protein sequence ID" value="RCK45916.1"/>
    <property type="molecule type" value="Genomic_DNA"/>
</dbReference>
<keyword evidence="3" id="KW-0804">Transcription</keyword>
<protein>
    <submittedName>
        <fullName evidence="6 7">Transcriptional regulator</fullName>
    </submittedName>
</protein>
<organism evidence="6 9">
    <name type="scientific">Thalassospira xiamenensis</name>
    <dbReference type="NCBI Taxonomy" id="220697"/>
    <lineage>
        <taxon>Bacteria</taxon>
        <taxon>Pseudomonadati</taxon>
        <taxon>Pseudomonadota</taxon>
        <taxon>Alphaproteobacteria</taxon>
        <taxon>Rhodospirillales</taxon>
        <taxon>Thalassospiraceae</taxon>
        <taxon>Thalassospira</taxon>
    </lineage>
</organism>
<sequence>MENECLVRARSHEQKLKRRNDILVAAEALYLEGDGQLPSAAEVAKKANLAKGTLYLYFSSKEALFLEVLRGFLKGWFENNLEVIEQEALRRPEERDSARVALQFVQYLVKRKQFLHLASLSQGVLEQGTDDEAVLSHRRFVSSMVKRTADALSELYAITPEDANKLMRTSYALVIGMWQMSQIPDRVAELMRQNALDNLIIDFSVAAEEAVVSYWRVLAPGMKCREFLRQMAEQNQA</sequence>
<dbReference type="GO" id="GO:0000976">
    <property type="term" value="F:transcription cis-regulatory region binding"/>
    <property type="evidence" value="ECO:0007669"/>
    <property type="project" value="TreeGrafter"/>
</dbReference>
<evidence type="ECO:0000259" key="5">
    <source>
        <dbReference type="PROSITE" id="PS50977"/>
    </source>
</evidence>